<name>A0A968KWQ0_9SPIO</name>
<dbReference type="EMBL" id="JAATLJ010000001">
    <property type="protein sequence ID" value="NIZ41025.1"/>
    <property type="molecule type" value="Genomic_DNA"/>
</dbReference>
<dbReference type="Proteomes" id="UP000711995">
    <property type="component" value="Unassembled WGS sequence"/>
</dbReference>
<feature type="region of interest" description="Disordered" evidence="1">
    <location>
        <begin position="1"/>
        <end position="20"/>
    </location>
</feature>
<organism evidence="2 3">
    <name type="scientific">Entomospira entomophila</name>
    <dbReference type="NCBI Taxonomy" id="2719988"/>
    <lineage>
        <taxon>Bacteria</taxon>
        <taxon>Pseudomonadati</taxon>
        <taxon>Spirochaetota</taxon>
        <taxon>Spirochaetia</taxon>
        <taxon>Spirochaetales</taxon>
        <taxon>Spirochaetaceae</taxon>
        <taxon>Entomospira</taxon>
    </lineage>
</organism>
<proteinExistence type="predicted"/>
<evidence type="ECO:0000256" key="1">
    <source>
        <dbReference type="SAM" id="MobiDB-lite"/>
    </source>
</evidence>
<evidence type="ECO:0000313" key="2">
    <source>
        <dbReference type="EMBL" id="NIZ41025.1"/>
    </source>
</evidence>
<gene>
    <name evidence="2" type="ORF">HCT14_05855</name>
</gene>
<feature type="compositionally biased region" description="Basic and acidic residues" evidence="1">
    <location>
        <begin position="1"/>
        <end position="13"/>
    </location>
</feature>
<accession>A0A968KWQ0</accession>
<evidence type="ECO:0000313" key="3">
    <source>
        <dbReference type="Proteomes" id="UP000711995"/>
    </source>
</evidence>
<reference evidence="2 3" key="1">
    <citation type="submission" date="2020-03" db="EMBL/GenBank/DDBJ databases">
        <title>Spirochaetal bacteria isolated from arthropods constitute a novel genus Entomospira genus novum within the order Spirochaetales.</title>
        <authorList>
            <person name="Grana-Miraglia L."/>
            <person name="Sikutova S."/>
            <person name="Fingerle V."/>
            <person name="Sing A."/>
            <person name="Castillo-Ramirez S."/>
            <person name="Margos G."/>
            <person name="Rudolf I."/>
        </authorList>
    </citation>
    <scope>NUCLEOTIDE SEQUENCE [LARGE SCALE GENOMIC DNA]</scope>
    <source>
        <strain evidence="2 3">BR193</strain>
    </source>
</reference>
<comment type="caution">
    <text evidence="2">The sequence shown here is derived from an EMBL/GenBank/DDBJ whole genome shotgun (WGS) entry which is preliminary data.</text>
</comment>
<protein>
    <submittedName>
        <fullName evidence="2">Uncharacterized protein</fullName>
    </submittedName>
</protein>
<sequence length="222" mass="26289">MEWSERGNTRRDSVLSPASGNHTTYYAPAIREVRREKMREEKYQLSLINWEENNPKWLAYLAAHDPEDNFFIEELCLTTKARDGIYDPYGNKVEGLTEDDERLTSYLWHQFEYPMQHDVKIHLNWEMDWDGIMTTLSRRHLGMLDFHAKEMTLVCRRVCDFSYYSDLLFLDHGVNVHLLEIRKNDGYNAIELSINEVVKVTCDIIDITVKFKEESDLIITDN</sequence>
<dbReference type="AlphaFoldDB" id="A0A968KWQ0"/>
<dbReference type="RefSeq" id="WP_167700607.1">
    <property type="nucleotide sequence ID" value="NZ_CP118174.1"/>
</dbReference>
<keyword evidence="3" id="KW-1185">Reference proteome</keyword>